<evidence type="ECO:0000256" key="4">
    <source>
        <dbReference type="ARBA" id="ARBA00023159"/>
    </source>
</evidence>
<evidence type="ECO:0000256" key="5">
    <source>
        <dbReference type="ARBA" id="ARBA00023163"/>
    </source>
</evidence>
<organism evidence="9 11">
    <name type="scientific">Petromyzon marinus</name>
    <name type="common">Sea lamprey</name>
    <dbReference type="NCBI Taxonomy" id="7757"/>
    <lineage>
        <taxon>Eukaryota</taxon>
        <taxon>Metazoa</taxon>
        <taxon>Chordata</taxon>
        <taxon>Craniata</taxon>
        <taxon>Vertebrata</taxon>
        <taxon>Cyclostomata</taxon>
        <taxon>Hyperoartia</taxon>
        <taxon>Petromyzontiformes</taxon>
        <taxon>Petromyzontidae</taxon>
        <taxon>Petromyzon</taxon>
    </lineage>
</organism>
<dbReference type="GO" id="GO:0000978">
    <property type="term" value="F:RNA polymerase II cis-regulatory region sequence-specific DNA binding"/>
    <property type="evidence" value="ECO:0007669"/>
    <property type="project" value="TreeGrafter"/>
</dbReference>
<keyword evidence="4" id="KW-0010">Activator</keyword>
<dbReference type="RefSeq" id="XP_032829846.1">
    <property type="nucleotide sequence ID" value="XM_032973955.1"/>
</dbReference>
<dbReference type="PANTHER" id="PTHR11945">
    <property type="entry name" value="MADS BOX PROTEIN"/>
    <property type="match status" value="1"/>
</dbReference>
<dbReference type="GO" id="GO:0007507">
    <property type="term" value="P:heart development"/>
    <property type="evidence" value="ECO:0007669"/>
    <property type="project" value="TreeGrafter"/>
</dbReference>
<dbReference type="Pfam" id="PF00319">
    <property type="entry name" value="SRF-TF"/>
    <property type="match status" value="1"/>
</dbReference>
<evidence type="ECO:0000313" key="12">
    <source>
        <dbReference type="RefSeq" id="XP_032829848.1"/>
    </source>
</evidence>
<dbReference type="InterPro" id="IPR033896">
    <property type="entry name" value="MEF2-like_N"/>
</dbReference>
<dbReference type="GO" id="GO:0045944">
    <property type="term" value="P:positive regulation of transcription by RNA polymerase II"/>
    <property type="evidence" value="ECO:0007669"/>
    <property type="project" value="InterPro"/>
</dbReference>
<name>A0AAJ7U7S8_PETMA</name>
<evidence type="ECO:0000256" key="2">
    <source>
        <dbReference type="ARBA" id="ARBA00023015"/>
    </source>
</evidence>
<dbReference type="Proteomes" id="UP001318040">
    <property type="component" value="Chromosome 52"/>
</dbReference>
<dbReference type="GO" id="GO:0042826">
    <property type="term" value="F:histone deacetylase binding"/>
    <property type="evidence" value="ECO:0007669"/>
    <property type="project" value="TreeGrafter"/>
</dbReference>
<dbReference type="SUPFAM" id="SSF55455">
    <property type="entry name" value="SRF-like"/>
    <property type="match status" value="1"/>
</dbReference>
<reference evidence="10 11" key="1">
    <citation type="submission" date="2025-04" db="UniProtKB">
        <authorList>
            <consortium name="RefSeq"/>
        </authorList>
    </citation>
    <scope>IDENTIFICATION</scope>
    <source>
        <tissue evidence="10 11">Sperm</tissue>
    </source>
</reference>
<dbReference type="PANTHER" id="PTHR11945:SF840">
    <property type="entry name" value="MYOCYTE-SPECIFIC ENHANCER FACTOR 2A"/>
    <property type="match status" value="1"/>
</dbReference>
<feature type="region of interest" description="Disordered" evidence="7">
    <location>
        <begin position="210"/>
        <end position="229"/>
    </location>
</feature>
<dbReference type="FunFam" id="3.40.1810.10:FF:000001">
    <property type="entry name" value="Myocyte-specific enhancer factor 2A homolog"/>
    <property type="match status" value="1"/>
</dbReference>
<evidence type="ECO:0000256" key="6">
    <source>
        <dbReference type="ARBA" id="ARBA00023242"/>
    </source>
</evidence>
<evidence type="ECO:0000259" key="8">
    <source>
        <dbReference type="PROSITE" id="PS50066"/>
    </source>
</evidence>
<accession>A0AAJ7U7S8</accession>
<dbReference type="AlphaFoldDB" id="A0AAJ7U7S8"/>
<dbReference type="GO" id="GO:0046983">
    <property type="term" value="F:protein dimerization activity"/>
    <property type="evidence" value="ECO:0007669"/>
    <property type="project" value="InterPro"/>
</dbReference>
<feature type="compositionally biased region" description="Basic residues" evidence="7">
    <location>
        <begin position="416"/>
        <end position="426"/>
    </location>
</feature>
<evidence type="ECO:0000256" key="1">
    <source>
        <dbReference type="ARBA" id="ARBA00004123"/>
    </source>
</evidence>
<dbReference type="GO" id="GO:0030154">
    <property type="term" value="P:cell differentiation"/>
    <property type="evidence" value="ECO:0007669"/>
    <property type="project" value="TreeGrafter"/>
</dbReference>
<feature type="region of interest" description="Disordered" evidence="7">
    <location>
        <begin position="324"/>
        <end position="453"/>
    </location>
</feature>
<dbReference type="PROSITE" id="PS00350">
    <property type="entry name" value="MADS_BOX_1"/>
    <property type="match status" value="1"/>
</dbReference>
<comment type="subcellular location">
    <subcellularLocation>
        <location evidence="1">Nucleus</location>
    </subcellularLocation>
</comment>
<keyword evidence="5" id="KW-0804">Transcription</keyword>
<dbReference type="CDD" id="cd00265">
    <property type="entry name" value="MADS_MEF2_like"/>
    <property type="match status" value="1"/>
</dbReference>
<sequence>MGRKKIQIAKIMDERNRQVTFTKRKFGLMKKAYELSVLCNCEIALIIFNSSNKLFQYASTDMDKVLLKYTEYSEPHESRTNSDILETLRKKGMNGCESPEGDVDELLGPHSPMGQDKFLRDDGDMAGRAGIPSHGFQLPLGMGSGGSMGYGVTGGATLSSPGIRPASTGSLLGGDLTVLTGAGTSPLANGYPHQRGSPGILGPGGHVIRPGGGGLAAKSPPLPQGHPLRKPDLRAVVPQSCKNPAGSMNQRLTNSHALQALVTPSQLSSYQPNYSTEYALSSADLSGLTGFNSPGSLSISSLSNWHHQQGTNINQLLSCGYPSVKSEPLSPSRDPISSGGGPGYPGAATMQRQDPLGRPSERLSPYEGGEPDDPCGGTGGDYLMPAGMGRAGQHQQHQQQQQHHQQQQQQQQQQHHQQHHQHHHHQQQQQQHEASGGEGPLLKRARLTESWAT</sequence>
<dbReference type="RefSeq" id="XP_032829847.1">
    <property type="nucleotide sequence ID" value="XM_032973956.1"/>
</dbReference>
<evidence type="ECO:0000256" key="3">
    <source>
        <dbReference type="ARBA" id="ARBA00023125"/>
    </source>
</evidence>
<protein>
    <submittedName>
        <fullName evidence="10 11">Myocyte-specific enhancer factor 2A-like</fullName>
    </submittedName>
</protein>
<dbReference type="PRINTS" id="PR00404">
    <property type="entry name" value="MADSDOMAIN"/>
</dbReference>
<dbReference type="InterPro" id="IPR036879">
    <property type="entry name" value="TF_MADSbox_sf"/>
</dbReference>
<feature type="compositionally biased region" description="Low complexity" evidence="7">
    <location>
        <begin position="393"/>
        <end position="415"/>
    </location>
</feature>
<gene>
    <name evidence="10 11 12" type="primary">LOC116953609</name>
</gene>
<keyword evidence="6" id="KW-0539">Nucleus</keyword>
<evidence type="ECO:0000313" key="11">
    <source>
        <dbReference type="RefSeq" id="XP_032829847.1"/>
    </source>
</evidence>
<evidence type="ECO:0000256" key="7">
    <source>
        <dbReference type="SAM" id="MobiDB-lite"/>
    </source>
</evidence>
<dbReference type="RefSeq" id="XP_032829848.1">
    <property type="nucleotide sequence ID" value="XM_032973957.1"/>
</dbReference>
<proteinExistence type="predicted"/>
<evidence type="ECO:0000313" key="10">
    <source>
        <dbReference type="RefSeq" id="XP_032829846.1"/>
    </source>
</evidence>
<dbReference type="GO" id="GO:0000981">
    <property type="term" value="F:DNA-binding transcription factor activity, RNA polymerase II-specific"/>
    <property type="evidence" value="ECO:0007669"/>
    <property type="project" value="TreeGrafter"/>
</dbReference>
<dbReference type="SMART" id="SM00432">
    <property type="entry name" value="MADS"/>
    <property type="match status" value="1"/>
</dbReference>
<keyword evidence="3" id="KW-0238">DNA-binding</keyword>
<dbReference type="Gene3D" id="3.40.1810.10">
    <property type="entry name" value="Transcription factor, MADS-box"/>
    <property type="match status" value="1"/>
</dbReference>
<keyword evidence="9" id="KW-1185">Reference proteome</keyword>
<dbReference type="GO" id="GO:0005634">
    <property type="term" value="C:nucleus"/>
    <property type="evidence" value="ECO:0007669"/>
    <property type="project" value="UniProtKB-SubCell"/>
</dbReference>
<evidence type="ECO:0000313" key="9">
    <source>
        <dbReference type="Proteomes" id="UP001318040"/>
    </source>
</evidence>
<dbReference type="InterPro" id="IPR002100">
    <property type="entry name" value="TF_MADSbox"/>
</dbReference>
<keyword evidence="2" id="KW-0805">Transcription regulation</keyword>
<dbReference type="GeneID" id="116953609"/>
<feature type="domain" description="MADS-box" evidence="8">
    <location>
        <begin position="1"/>
        <end position="61"/>
    </location>
</feature>
<dbReference type="PROSITE" id="PS50066">
    <property type="entry name" value="MADS_BOX_2"/>
    <property type="match status" value="1"/>
</dbReference>
<dbReference type="KEGG" id="pmrn:116953609"/>